<evidence type="ECO:0008006" key="6">
    <source>
        <dbReference type="Google" id="ProtNLM"/>
    </source>
</evidence>
<sequence length="816" mass="89754">MSLATLPAEILLLIASYLTKSSDLRALLLQNRYTYSVLHSALYTKDIRHHGCSALKWAAKHNRVATAELSLEHGAHKVLSAAYNKAENVVMGGALWASSDAKDEALRSGAPFGGNPELYPYSDTPFSLAVKEGSVEVLRLLIRWNGGAVPRVLERATDRHEPPRIGVQLLLLAAERGHLGVVRMLLEEFGKDKGVDVNAVDQIGRNCLGRLILGTCLFRGRGITETGEGEREGEGREINNKWAAVFHLLLGHGANINHKAENGRTPLALAACSSTAPDDCEPIVRLFLENGADPSLEDTDGRTPLMHAVREKSVWFVRLLLEYASNCGDGKEPGLHKGDFTRLTPLNQAALGGDEVIFRLLLEQEEVHLEAADVHGYSPLHSAAVRGHTKIVKMLLEHHRRVDVNRRTEVEYWTTPFIASISTDKDIVRLFLTLSDPDINALNNEGTPVLALAIHSAADQPDDDIVHMLLEQKGIMADQPDIHGTTPLMHAAIEGISGIVEALVSRTDVDVNSRDYKGRTALFWGWPGMESMKIARLLLEHGADVNARCKDDKTPFLAAWDRFDFDLMALLLEAGAKPTWVQEEIDNARVFHPSKLFRQAVKLGHAKMAKHALIMITDSGLPDPTISPDEHGRTPLCVAAVHGHDELVEVLLAHSRVDIERTEQPLALVLAAMNGHEEIVRNLLYAGANSPDPSQGYTYLLEAMRHGYREVVKLFNDVRHNSSPAYPSWLPLFIAAVYGHEQVVKMFMASDSATMARTTLATQSANMEKVEDENVGGAGSVDLTPLWLAAEYVWATCGTESSAKFVQYQKSNRPIV</sequence>
<feature type="repeat" description="ANK" evidence="3">
    <location>
        <begin position="262"/>
        <end position="299"/>
    </location>
</feature>
<reference evidence="4 5" key="1">
    <citation type="submission" date="2017-10" db="EMBL/GenBank/DDBJ databases">
        <title>Comparative genomics in systemic dimorphic fungi from Ajellomycetaceae.</title>
        <authorList>
            <person name="Munoz J.F."/>
            <person name="Mcewen J.G."/>
            <person name="Clay O.K."/>
            <person name="Cuomo C.A."/>
        </authorList>
    </citation>
    <scope>NUCLEOTIDE SEQUENCE [LARGE SCALE GENOMIC DNA]</scope>
    <source>
        <strain evidence="4 5">UAMH130</strain>
    </source>
</reference>
<organism evidence="4 5">
    <name type="scientific">Blastomyces parvus</name>
    <dbReference type="NCBI Taxonomy" id="2060905"/>
    <lineage>
        <taxon>Eukaryota</taxon>
        <taxon>Fungi</taxon>
        <taxon>Dikarya</taxon>
        <taxon>Ascomycota</taxon>
        <taxon>Pezizomycotina</taxon>
        <taxon>Eurotiomycetes</taxon>
        <taxon>Eurotiomycetidae</taxon>
        <taxon>Onygenales</taxon>
        <taxon>Ajellomycetaceae</taxon>
        <taxon>Blastomyces</taxon>
    </lineage>
</organism>
<proteinExistence type="predicted"/>
<evidence type="ECO:0000313" key="4">
    <source>
        <dbReference type="EMBL" id="PGH00597.1"/>
    </source>
</evidence>
<accession>A0A2B7WVL8</accession>
<feature type="repeat" description="ANK" evidence="3">
    <location>
        <begin position="375"/>
        <end position="407"/>
    </location>
</feature>
<dbReference type="PANTHER" id="PTHR24198">
    <property type="entry name" value="ANKYRIN REPEAT AND PROTEIN KINASE DOMAIN-CONTAINING PROTEIN"/>
    <property type="match status" value="1"/>
</dbReference>
<gene>
    <name evidence="4" type="ORF">GX51_05696</name>
</gene>
<evidence type="ECO:0000313" key="5">
    <source>
        <dbReference type="Proteomes" id="UP000224080"/>
    </source>
</evidence>
<dbReference type="Proteomes" id="UP000224080">
    <property type="component" value="Unassembled WGS sequence"/>
</dbReference>
<comment type="caution">
    <text evidence="4">The sequence shown here is derived from an EMBL/GenBank/DDBJ whole genome shotgun (WGS) entry which is preliminary data.</text>
</comment>
<dbReference type="PANTHER" id="PTHR24198:SF165">
    <property type="entry name" value="ANKYRIN REPEAT-CONTAINING PROTEIN-RELATED"/>
    <property type="match status" value="1"/>
</dbReference>
<dbReference type="SUPFAM" id="SSF48403">
    <property type="entry name" value="Ankyrin repeat"/>
    <property type="match status" value="3"/>
</dbReference>
<dbReference type="Pfam" id="PF00023">
    <property type="entry name" value="Ank"/>
    <property type="match status" value="2"/>
</dbReference>
<dbReference type="Gene3D" id="1.25.40.20">
    <property type="entry name" value="Ankyrin repeat-containing domain"/>
    <property type="match status" value="3"/>
</dbReference>
<dbReference type="OrthoDB" id="4187387at2759"/>
<dbReference type="InterPro" id="IPR036770">
    <property type="entry name" value="Ankyrin_rpt-contain_sf"/>
</dbReference>
<dbReference type="SMART" id="SM00248">
    <property type="entry name" value="ANK"/>
    <property type="match status" value="16"/>
</dbReference>
<dbReference type="PROSITE" id="PS50088">
    <property type="entry name" value="ANK_REPEAT"/>
    <property type="match status" value="3"/>
</dbReference>
<evidence type="ECO:0000256" key="2">
    <source>
        <dbReference type="ARBA" id="ARBA00023043"/>
    </source>
</evidence>
<dbReference type="InterPro" id="IPR002110">
    <property type="entry name" value="Ankyrin_rpt"/>
</dbReference>
<dbReference type="AlphaFoldDB" id="A0A2B7WVL8"/>
<dbReference type="STRING" id="2060905.A0A2B7WVL8"/>
<keyword evidence="5" id="KW-1185">Reference proteome</keyword>
<keyword evidence="2 3" id="KW-0040">ANK repeat</keyword>
<evidence type="ECO:0000256" key="3">
    <source>
        <dbReference type="PROSITE-ProRule" id="PRU00023"/>
    </source>
</evidence>
<name>A0A2B7WVL8_9EURO</name>
<protein>
    <recommendedName>
        <fullName evidence="6">F-box domain-containing protein</fullName>
    </recommendedName>
</protein>
<dbReference type="PRINTS" id="PR01415">
    <property type="entry name" value="ANKYRIN"/>
</dbReference>
<dbReference type="EMBL" id="PDNC01000083">
    <property type="protein sequence ID" value="PGH00597.1"/>
    <property type="molecule type" value="Genomic_DNA"/>
</dbReference>
<evidence type="ECO:0000256" key="1">
    <source>
        <dbReference type="ARBA" id="ARBA00022737"/>
    </source>
</evidence>
<dbReference type="Pfam" id="PF12796">
    <property type="entry name" value="Ank_2"/>
    <property type="match status" value="4"/>
</dbReference>
<keyword evidence="1" id="KW-0677">Repeat</keyword>
<feature type="repeat" description="ANK" evidence="3">
    <location>
        <begin position="631"/>
        <end position="652"/>
    </location>
</feature>
<dbReference type="PROSITE" id="PS50297">
    <property type="entry name" value="ANK_REP_REGION"/>
    <property type="match status" value="3"/>
</dbReference>